<dbReference type="AlphaFoldDB" id="A0A6C0J2E6"/>
<reference evidence="1" key="1">
    <citation type="journal article" date="2020" name="Nature">
        <title>Giant virus diversity and host interactions through global metagenomics.</title>
        <authorList>
            <person name="Schulz F."/>
            <person name="Roux S."/>
            <person name="Paez-Espino D."/>
            <person name="Jungbluth S."/>
            <person name="Walsh D.A."/>
            <person name="Denef V.J."/>
            <person name="McMahon K.D."/>
            <person name="Konstantinidis K.T."/>
            <person name="Eloe-Fadrosh E.A."/>
            <person name="Kyrpides N.C."/>
            <person name="Woyke T."/>
        </authorList>
    </citation>
    <scope>NUCLEOTIDE SEQUENCE</scope>
    <source>
        <strain evidence="1">GVMAG-M-3300025626-8</strain>
    </source>
</reference>
<dbReference type="EMBL" id="MN740287">
    <property type="protein sequence ID" value="QHT98117.1"/>
    <property type="molecule type" value="Genomic_DNA"/>
</dbReference>
<organism evidence="1">
    <name type="scientific">viral metagenome</name>
    <dbReference type="NCBI Taxonomy" id="1070528"/>
    <lineage>
        <taxon>unclassified sequences</taxon>
        <taxon>metagenomes</taxon>
        <taxon>organismal metagenomes</taxon>
    </lineage>
</organism>
<name>A0A6C0J2E6_9ZZZZ</name>
<protein>
    <submittedName>
        <fullName evidence="1">Uncharacterized protein</fullName>
    </submittedName>
</protein>
<sequence length="86" mass="9409">MTGLEKKLSEGKRMPKKQVMKVVGATPETTFTDFAGKLRDAVGPLSGRKITEPIPLNQVDPALKKALKLTSPTPYTTIVKKSWGQK</sequence>
<proteinExistence type="predicted"/>
<evidence type="ECO:0000313" key="1">
    <source>
        <dbReference type="EMBL" id="QHT98117.1"/>
    </source>
</evidence>
<accession>A0A6C0J2E6</accession>